<evidence type="ECO:0000313" key="1">
    <source>
        <dbReference type="EMBL" id="VBB38534.1"/>
    </source>
</evidence>
<proteinExistence type="predicted"/>
<organism evidence="1">
    <name type="scientific">uncultured Spirochaetota bacterium</name>
    <dbReference type="NCBI Taxonomy" id="460511"/>
    <lineage>
        <taxon>Bacteria</taxon>
        <taxon>Pseudomonadati</taxon>
        <taxon>Spirochaetota</taxon>
        <taxon>environmental samples</taxon>
    </lineage>
</organism>
<dbReference type="AlphaFoldDB" id="A0A652ZRZ6"/>
<name>A0A652ZRZ6_9SPIR</name>
<accession>A0A652ZRZ6</accession>
<sequence length="103" mass="11032">MDHGNARVQGLAGGGELDGLSVQEDFARIGNVDAEEAFHEGGFAGPVLPHEGVDSAWLDPQTHIVQGLDPRKTFGYMVHLQNISGVAHGSLPLYLRIKNGARF</sequence>
<reference evidence="1" key="1">
    <citation type="submission" date="2018-07" db="EMBL/GenBank/DDBJ databases">
        <authorList>
            <consortium name="Genoscope - CEA"/>
            <person name="William W."/>
        </authorList>
    </citation>
    <scope>NUCLEOTIDE SEQUENCE</scope>
    <source>
        <strain evidence="1">IK1</strain>
    </source>
</reference>
<gene>
    <name evidence="1" type="ORF">TRIP_E110001</name>
</gene>
<dbReference type="EMBL" id="UPXP01000003">
    <property type="protein sequence ID" value="VBB38534.1"/>
    <property type="molecule type" value="Genomic_DNA"/>
</dbReference>
<protein>
    <submittedName>
        <fullName evidence="1">Uncharacterized protein</fullName>
    </submittedName>
</protein>